<dbReference type="Proteomes" id="UP000215914">
    <property type="component" value="Chromosome 8"/>
</dbReference>
<reference evidence="2" key="1">
    <citation type="journal article" date="2017" name="Nature">
        <title>The sunflower genome provides insights into oil metabolism, flowering and Asterid evolution.</title>
        <authorList>
            <person name="Badouin H."/>
            <person name="Gouzy J."/>
            <person name="Grassa C.J."/>
            <person name="Murat F."/>
            <person name="Staton S.E."/>
            <person name="Cottret L."/>
            <person name="Lelandais-Briere C."/>
            <person name="Owens G.L."/>
            <person name="Carrere S."/>
            <person name="Mayjonade B."/>
            <person name="Legrand L."/>
            <person name="Gill N."/>
            <person name="Kane N.C."/>
            <person name="Bowers J.E."/>
            <person name="Hubner S."/>
            <person name="Bellec A."/>
            <person name="Berard A."/>
            <person name="Berges H."/>
            <person name="Blanchet N."/>
            <person name="Boniface M.C."/>
            <person name="Brunel D."/>
            <person name="Catrice O."/>
            <person name="Chaidir N."/>
            <person name="Claudel C."/>
            <person name="Donnadieu C."/>
            <person name="Faraut T."/>
            <person name="Fievet G."/>
            <person name="Helmstetter N."/>
            <person name="King M."/>
            <person name="Knapp S.J."/>
            <person name="Lai Z."/>
            <person name="Le Paslier M.C."/>
            <person name="Lippi Y."/>
            <person name="Lorenzon L."/>
            <person name="Mandel J.R."/>
            <person name="Marage G."/>
            <person name="Marchand G."/>
            <person name="Marquand E."/>
            <person name="Bret-Mestries E."/>
            <person name="Morien E."/>
            <person name="Nambeesan S."/>
            <person name="Nguyen T."/>
            <person name="Pegot-Espagnet P."/>
            <person name="Pouilly N."/>
            <person name="Raftis F."/>
            <person name="Sallet E."/>
            <person name="Schiex T."/>
            <person name="Thomas J."/>
            <person name="Vandecasteele C."/>
            <person name="Vares D."/>
            <person name="Vear F."/>
            <person name="Vautrin S."/>
            <person name="Crespi M."/>
            <person name="Mangin B."/>
            <person name="Burke J.M."/>
            <person name="Salse J."/>
            <person name="Munos S."/>
            <person name="Vincourt P."/>
            <person name="Rieseberg L.H."/>
            <person name="Langlade N.B."/>
        </authorList>
    </citation>
    <scope>NUCLEOTIDE SEQUENCE [LARGE SCALE GENOMIC DNA]</scope>
    <source>
        <strain evidence="2">cv. SF193</strain>
    </source>
</reference>
<name>A0A251U2K2_HELAN</name>
<gene>
    <name evidence="1" type="ORF">HannXRQ_Chr08g0213801</name>
</gene>
<keyword evidence="2" id="KW-1185">Reference proteome</keyword>
<accession>A0A251U2K2</accession>
<evidence type="ECO:0000313" key="2">
    <source>
        <dbReference type="Proteomes" id="UP000215914"/>
    </source>
</evidence>
<protein>
    <submittedName>
        <fullName evidence="1">Uncharacterized protein</fullName>
    </submittedName>
</protein>
<organism evidence="1 2">
    <name type="scientific">Helianthus annuus</name>
    <name type="common">Common sunflower</name>
    <dbReference type="NCBI Taxonomy" id="4232"/>
    <lineage>
        <taxon>Eukaryota</taxon>
        <taxon>Viridiplantae</taxon>
        <taxon>Streptophyta</taxon>
        <taxon>Embryophyta</taxon>
        <taxon>Tracheophyta</taxon>
        <taxon>Spermatophyta</taxon>
        <taxon>Magnoliopsida</taxon>
        <taxon>eudicotyledons</taxon>
        <taxon>Gunneridae</taxon>
        <taxon>Pentapetalae</taxon>
        <taxon>asterids</taxon>
        <taxon>campanulids</taxon>
        <taxon>Asterales</taxon>
        <taxon>Asteraceae</taxon>
        <taxon>Asteroideae</taxon>
        <taxon>Heliantheae alliance</taxon>
        <taxon>Heliantheae</taxon>
        <taxon>Helianthus</taxon>
    </lineage>
</organism>
<dbReference type="EMBL" id="CM007897">
    <property type="protein sequence ID" value="OTG17587.1"/>
    <property type="molecule type" value="Genomic_DNA"/>
</dbReference>
<dbReference type="AlphaFoldDB" id="A0A251U2K2"/>
<evidence type="ECO:0000313" key="1">
    <source>
        <dbReference type="EMBL" id="OTG17587.1"/>
    </source>
</evidence>
<dbReference type="InParanoid" id="A0A251U2K2"/>
<proteinExistence type="predicted"/>
<sequence>MENIRICKDVCMVGGRVRAPLALEIVLVPNNFEDTKTPAFVTSSLFSTASFSTDRNQEAEMYPKCADQKRKSQPVDYADKDLWTVSKREITSVRQLCDSSYMPSLSVFRKNKPCE</sequence>